<dbReference type="Proteomes" id="UP000823611">
    <property type="component" value="Unassembled WGS sequence"/>
</dbReference>
<dbReference type="Pfam" id="PF06695">
    <property type="entry name" value="Sm_multidrug_ex"/>
    <property type="match status" value="1"/>
</dbReference>
<keyword evidence="1" id="KW-0472">Membrane</keyword>
<dbReference type="AlphaFoldDB" id="A0A9D9H4B4"/>
<organism evidence="2 3">
    <name type="scientific">Candidatus Fimicola merdigallinarum</name>
    <dbReference type="NCBI Taxonomy" id="2840819"/>
    <lineage>
        <taxon>Bacteria</taxon>
        <taxon>Bacillati</taxon>
        <taxon>Bacillota</taxon>
        <taxon>Clostridia</taxon>
        <taxon>Lachnospirales</taxon>
        <taxon>Lachnospiraceae</taxon>
        <taxon>Lachnospiraceae incertae sedis</taxon>
        <taxon>Candidatus Fimicola</taxon>
    </lineage>
</organism>
<accession>A0A9D9H4B4</accession>
<evidence type="ECO:0000313" key="2">
    <source>
        <dbReference type="EMBL" id="MBO8434692.1"/>
    </source>
</evidence>
<reference evidence="2" key="2">
    <citation type="journal article" date="2021" name="PeerJ">
        <title>Extensive microbial diversity within the chicken gut microbiome revealed by metagenomics and culture.</title>
        <authorList>
            <person name="Gilroy R."/>
            <person name="Ravi A."/>
            <person name="Getino M."/>
            <person name="Pursley I."/>
            <person name="Horton D.L."/>
            <person name="Alikhan N.F."/>
            <person name="Baker D."/>
            <person name="Gharbi K."/>
            <person name="Hall N."/>
            <person name="Watson M."/>
            <person name="Adriaenssens E.M."/>
            <person name="Foster-Nyarko E."/>
            <person name="Jarju S."/>
            <person name="Secka A."/>
            <person name="Antonio M."/>
            <person name="Oren A."/>
            <person name="Chaudhuri R.R."/>
            <person name="La Ragione R."/>
            <person name="Hildebrand F."/>
            <person name="Pallen M.J."/>
        </authorList>
    </citation>
    <scope>NUCLEOTIDE SEQUENCE</scope>
    <source>
        <strain evidence="2">F6-4510</strain>
    </source>
</reference>
<dbReference type="EMBL" id="JADIMX010000098">
    <property type="protein sequence ID" value="MBO8434692.1"/>
    <property type="molecule type" value="Genomic_DNA"/>
</dbReference>
<gene>
    <name evidence="2" type="ORF">IAC55_05160</name>
</gene>
<feature type="transmembrane region" description="Helical" evidence="1">
    <location>
        <begin position="103"/>
        <end position="127"/>
    </location>
</feature>
<dbReference type="InterPro" id="IPR009577">
    <property type="entry name" value="Sm_multidrug_ex"/>
</dbReference>
<keyword evidence="1" id="KW-1133">Transmembrane helix</keyword>
<sequence>MSEALVNFFIENLGGIVSKEIIVFIVSLLPILELRGGILAGYLLGLDFVPTFLISFVGNMLPIPFILYFIQFIFKVLKNTPMKKFVLWCEKKAESKSETIRKYAYLGILIFVGIPLPGTGAWTGALIASMLKMDPKKTLPAVALGVLLAGIIVSIFSFGLLNAIGL</sequence>
<protein>
    <submittedName>
        <fullName evidence="2">Small multi-drug export protein</fullName>
    </submittedName>
</protein>
<reference evidence="2" key="1">
    <citation type="submission" date="2020-10" db="EMBL/GenBank/DDBJ databases">
        <authorList>
            <person name="Gilroy R."/>
        </authorList>
    </citation>
    <scope>NUCLEOTIDE SEQUENCE</scope>
    <source>
        <strain evidence="2">F6-4510</strain>
    </source>
</reference>
<feature type="transmembrane region" description="Helical" evidence="1">
    <location>
        <begin position="51"/>
        <end position="74"/>
    </location>
</feature>
<proteinExistence type="predicted"/>
<dbReference type="PANTHER" id="PTHR36007:SF2">
    <property type="entry name" value="TRANSPORT PROTEIN-RELATED"/>
    <property type="match status" value="1"/>
</dbReference>
<feature type="transmembrane region" description="Helical" evidence="1">
    <location>
        <begin position="139"/>
        <end position="161"/>
    </location>
</feature>
<evidence type="ECO:0000313" key="3">
    <source>
        <dbReference type="Proteomes" id="UP000823611"/>
    </source>
</evidence>
<dbReference type="PANTHER" id="PTHR36007">
    <property type="entry name" value="TRANSPORT PROTEIN-RELATED"/>
    <property type="match status" value="1"/>
</dbReference>
<keyword evidence="1" id="KW-0812">Transmembrane</keyword>
<feature type="transmembrane region" description="Helical" evidence="1">
    <location>
        <begin position="21"/>
        <end position="45"/>
    </location>
</feature>
<evidence type="ECO:0000256" key="1">
    <source>
        <dbReference type="SAM" id="Phobius"/>
    </source>
</evidence>
<comment type="caution">
    <text evidence="2">The sequence shown here is derived from an EMBL/GenBank/DDBJ whole genome shotgun (WGS) entry which is preliminary data.</text>
</comment>
<name>A0A9D9H4B4_9FIRM</name>